<evidence type="ECO:0000313" key="3">
    <source>
        <dbReference type="EMBL" id="KFB76275.1"/>
    </source>
</evidence>
<keyword evidence="1 3" id="KW-0378">Hydrolase</keyword>
<evidence type="ECO:0000259" key="2">
    <source>
        <dbReference type="Pfam" id="PF00857"/>
    </source>
</evidence>
<dbReference type="SUPFAM" id="SSF52499">
    <property type="entry name" value="Isochorismatase-like hydrolases"/>
    <property type="match status" value="1"/>
</dbReference>
<organism evidence="3 4">
    <name type="scientific">Candidatus Accumulibacter cognatus</name>
    <dbReference type="NCBI Taxonomy" id="2954383"/>
    <lineage>
        <taxon>Bacteria</taxon>
        <taxon>Pseudomonadati</taxon>
        <taxon>Pseudomonadota</taxon>
        <taxon>Betaproteobacteria</taxon>
        <taxon>Candidatus Accumulibacter</taxon>
    </lineage>
</organism>
<accession>A0A080M709</accession>
<dbReference type="PANTHER" id="PTHR43540:SF6">
    <property type="entry name" value="ISOCHORISMATASE-LIKE DOMAIN-CONTAINING PROTEIN"/>
    <property type="match status" value="1"/>
</dbReference>
<sequence length="194" mass="21526">MSENDVVRGRRAALVVIDVQESFRHMPFWSEADLPAFREALLRLDAGCRQRGVPVVHIFHVGQAGPFTEASGYVRALDWLPGSPDVCFFKHTHNAFSDTGLDLWLRRRGIERLIIAGIRTEQCCETTTRVGSDIGYEIDFVSEATLTFPMTHPLSGRSYSTAKIKEHAELVLAGRFARIVSVDDCLAALGEGHA</sequence>
<dbReference type="InterPro" id="IPR000868">
    <property type="entry name" value="Isochorismatase-like_dom"/>
</dbReference>
<evidence type="ECO:0000256" key="1">
    <source>
        <dbReference type="ARBA" id="ARBA00022801"/>
    </source>
</evidence>
<dbReference type="EC" id="3.-.-.-" evidence="3"/>
<dbReference type="InterPro" id="IPR050272">
    <property type="entry name" value="Isochorismatase-like_hydrls"/>
</dbReference>
<dbReference type="PANTHER" id="PTHR43540">
    <property type="entry name" value="PEROXYUREIDOACRYLATE/UREIDOACRYLATE AMIDOHYDROLASE-RELATED"/>
    <property type="match status" value="1"/>
</dbReference>
<dbReference type="Pfam" id="PF00857">
    <property type="entry name" value="Isochorismatase"/>
    <property type="match status" value="1"/>
</dbReference>
<feature type="domain" description="Isochorismatase-like" evidence="2">
    <location>
        <begin position="12"/>
        <end position="149"/>
    </location>
</feature>
<dbReference type="Proteomes" id="UP000021315">
    <property type="component" value="Unassembled WGS sequence"/>
</dbReference>
<evidence type="ECO:0000313" key="4">
    <source>
        <dbReference type="Proteomes" id="UP000021315"/>
    </source>
</evidence>
<keyword evidence="4" id="KW-1185">Reference proteome</keyword>
<comment type="caution">
    <text evidence="3">The sequence shown here is derived from an EMBL/GenBank/DDBJ whole genome shotgun (WGS) entry which is preliminary data.</text>
</comment>
<dbReference type="RefSeq" id="WP_034950213.1">
    <property type="nucleotide sequence ID" value="NZ_JDST02000059.1"/>
</dbReference>
<dbReference type="GO" id="GO:0016787">
    <property type="term" value="F:hydrolase activity"/>
    <property type="evidence" value="ECO:0007669"/>
    <property type="project" value="UniProtKB-KW"/>
</dbReference>
<gene>
    <name evidence="3" type="primary">yecD</name>
    <name evidence="3" type="ORF">AW06_002697</name>
</gene>
<dbReference type="Gene3D" id="3.40.50.850">
    <property type="entry name" value="Isochorismatase-like"/>
    <property type="match status" value="1"/>
</dbReference>
<reference evidence="3" key="1">
    <citation type="submission" date="2014-02" db="EMBL/GenBank/DDBJ databases">
        <title>Expanding our view of genomic diversity in Candidatus Accumulibacter clades.</title>
        <authorList>
            <person name="Skennerton C.T."/>
            <person name="Barr J.J."/>
            <person name="Slater F.R."/>
            <person name="Bond P.L."/>
            <person name="Tyson G.W."/>
        </authorList>
    </citation>
    <scope>NUCLEOTIDE SEQUENCE [LARGE SCALE GENOMIC DNA]</scope>
</reference>
<dbReference type="EMBL" id="JDST02000059">
    <property type="protein sequence ID" value="KFB76275.1"/>
    <property type="molecule type" value="Genomic_DNA"/>
</dbReference>
<protein>
    <submittedName>
        <fullName evidence="3">Isochorismatase family protein YecD</fullName>
        <ecNumber evidence="3">3.-.-.-</ecNumber>
    </submittedName>
</protein>
<dbReference type="STRING" id="1453999.AW06_002697"/>
<proteinExistence type="predicted"/>
<dbReference type="InterPro" id="IPR036380">
    <property type="entry name" value="Isochorismatase-like_sf"/>
</dbReference>
<dbReference type="AlphaFoldDB" id="A0A080M709"/>
<name>A0A080M709_9PROT</name>